<dbReference type="Ensembl" id="ENSCCRT00020082362.1">
    <property type="protein sequence ID" value="ENSCCRP00020075099.1"/>
    <property type="gene ID" value="ENSCCRG00020034975.1"/>
</dbReference>
<dbReference type="SMART" id="SM00409">
    <property type="entry name" value="IG"/>
    <property type="match status" value="1"/>
</dbReference>
<organism evidence="7 8">
    <name type="scientific">Cyprinus carpio</name>
    <name type="common">Common carp</name>
    <dbReference type="NCBI Taxonomy" id="7962"/>
    <lineage>
        <taxon>Eukaryota</taxon>
        <taxon>Metazoa</taxon>
        <taxon>Chordata</taxon>
        <taxon>Craniata</taxon>
        <taxon>Vertebrata</taxon>
        <taxon>Euteleostomi</taxon>
        <taxon>Actinopterygii</taxon>
        <taxon>Neopterygii</taxon>
        <taxon>Teleostei</taxon>
        <taxon>Ostariophysi</taxon>
        <taxon>Cypriniformes</taxon>
        <taxon>Cyprinidae</taxon>
        <taxon>Cyprininae</taxon>
        <taxon>Cyprinus</taxon>
    </lineage>
</organism>
<evidence type="ECO:0000256" key="5">
    <source>
        <dbReference type="ARBA" id="ARBA00043266"/>
    </source>
</evidence>
<dbReference type="InterPro" id="IPR003599">
    <property type="entry name" value="Ig_sub"/>
</dbReference>
<protein>
    <recommendedName>
        <fullName evidence="6">Ig-like domain-containing protein</fullName>
    </recommendedName>
</protein>
<name>A0A8C2I660_CYPCA</name>
<keyword evidence="5" id="KW-0391">Immunity</keyword>
<evidence type="ECO:0000256" key="3">
    <source>
        <dbReference type="ARBA" id="ARBA00023170"/>
    </source>
</evidence>
<feature type="domain" description="Ig-like" evidence="6">
    <location>
        <begin position="17"/>
        <end position="103"/>
    </location>
</feature>
<keyword evidence="3" id="KW-0675">Receptor</keyword>
<dbReference type="AlphaFoldDB" id="A0A8C2I660"/>
<dbReference type="GO" id="GO:0002250">
    <property type="term" value="P:adaptive immune response"/>
    <property type="evidence" value="ECO:0007669"/>
    <property type="project" value="UniProtKB-KW"/>
</dbReference>
<evidence type="ECO:0000259" key="6">
    <source>
        <dbReference type="PROSITE" id="PS50835"/>
    </source>
</evidence>
<dbReference type="InterPro" id="IPR007110">
    <property type="entry name" value="Ig-like_dom"/>
</dbReference>
<evidence type="ECO:0000256" key="4">
    <source>
        <dbReference type="ARBA" id="ARBA00023319"/>
    </source>
</evidence>
<dbReference type="InterPro" id="IPR013106">
    <property type="entry name" value="Ig_V-set"/>
</dbReference>
<dbReference type="InterPro" id="IPR013783">
    <property type="entry name" value="Ig-like_fold"/>
</dbReference>
<dbReference type="SMART" id="SM00406">
    <property type="entry name" value="IGv"/>
    <property type="match status" value="1"/>
</dbReference>
<dbReference type="SUPFAM" id="SSF48726">
    <property type="entry name" value="Immunoglobulin"/>
    <property type="match status" value="1"/>
</dbReference>
<keyword evidence="4" id="KW-0393">Immunoglobulin domain</keyword>
<dbReference type="Proteomes" id="UP000694701">
    <property type="component" value="Unplaced"/>
</dbReference>
<proteinExistence type="predicted"/>
<keyword evidence="2" id="KW-1064">Adaptive immunity</keyword>
<sequence length="213" mass="24409">MTLLIITGVITADQIRPNQETSVIKKEDETVTLSCSYDTSSSNVRLYWYRQYPNGELHYLIYKYSGGGGGSPSDPRFQSATPQSSTELNITGVTLSDSALYYCALRVLYKNSNSFFPLMSTIIRPTIYNSHNLIILVETPVMWLLKRDTFAQSITTLKNTETFDGKNIYLICKYDGTMINVCWHRQYLGSRAPVFNLTTRRLNVTYFPLYFTY</sequence>
<reference evidence="7" key="1">
    <citation type="submission" date="2025-08" db="UniProtKB">
        <authorList>
            <consortium name="Ensembl"/>
        </authorList>
    </citation>
    <scope>IDENTIFICATION</scope>
</reference>
<dbReference type="PROSITE" id="PS50835">
    <property type="entry name" value="IG_LIKE"/>
    <property type="match status" value="1"/>
</dbReference>
<dbReference type="CDD" id="cd00099">
    <property type="entry name" value="IgV"/>
    <property type="match status" value="1"/>
</dbReference>
<keyword evidence="5" id="KW-1279">T cell receptor</keyword>
<dbReference type="PANTHER" id="PTHR19367">
    <property type="entry name" value="T-CELL RECEPTOR ALPHA CHAIN V REGION"/>
    <property type="match status" value="1"/>
</dbReference>
<accession>A0A8C2I660</accession>
<evidence type="ECO:0000256" key="2">
    <source>
        <dbReference type="ARBA" id="ARBA00023130"/>
    </source>
</evidence>
<dbReference type="GO" id="GO:0042101">
    <property type="term" value="C:T cell receptor complex"/>
    <property type="evidence" value="ECO:0007669"/>
    <property type="project" value="UniProtKB-KW"/>
</dbReference>
<dbReference type="Gene3D" id="2.60.40.10">
    <property type="entry name" value="Immunoglobulins"/>
    <property type="match status" value="1"/>
</dbReference>
<dbReference type="Pfam" id="PF07686">
    <property type="entry name" value="V-set"/>
    <property type="match status" value="1"/>
</dbReference>
<keyword evidence="1" id="KW-0732">Signal</keyword>
<evidence type="ECO:0000256" key="1">
    <source>
        <dbReference type="ARBA" id="ARBA00022729"/>
    </source>
</evidence>
<evidence type="ECO:0000313" key="7">
    <source>
        <dbReference type="Ensembl" id="ENSCCRP00020075099.1"/>
    </source>
</evidence>
<dbReference type="InterPro" id="IPR036179">
    <property type="entry name" value="Ig-like_dom_sf"/>
</dbReference>
<dbReference type="PANTHER" id="PTHR19367:SF18">
    <property type="entry name" value="T CELL RECEPTOR ALPHA VARIABLE 16"/>
    <property type="match status" value="1"/>
</dbReference>
<dbReference type="InterPro" id="IPR051287">
    <property type="entry name" value="TCR_variable_region"/>
</dbReference>
<evidence type="ECO:0000313" key="8">
    <source>
        <dbReference type="Proteomes" id="UP000694701"/>
    </source>
</evidence>